<accession>A0AA35U0X0</accession>
<gene>
    <name evidence="4" type="ORF">GBAR_LOCUS31597</name>
</gene>
<dbReference type="PROSITE" id="PS50082">
    <property type="entry name" value="WD_REPEATS_2"/>
    <property type="match status" value="2"/>
</dbReference>
<feature type="non-terminal residue" evidence="4">
    <location>
        <position position="1"/>
    </location>
</feature>
<keyword evidence="5" id="KW-1185">Reference proteome</keyword>
<dbReference type="GO" id="GO:0080008">
    <property type="term" value="C:Cul4-RING E3 ubiquitin ligase complex"/>
    <property type="evidence" value="ECO:0007669"/>
    <property type="project" value="TreeGrafter"/>
</dbReference>
<evidence type="ECO:0000256" key="1">
    <source>
        <dbReference type="ARBA" id="ARBA00022574"/>
    </source>
</evidence>
<sequence length="135" mass="14855">MAANIRQLLDMRQRAVDPVSDRRLFCKAHAHSSMVERLGHATELEGHRGCVNCLEWNSDGSLLASGSDDLTAIVWDPLAKKQLASLPTGHTGNIFSVKFVPFSGDNQLLTGAEDKEVRLHDITSMETTRVSYSCT</sequence>
<reference evidence="4" key="1">
    <citation type="submission" date="2023-03" db="EMBL/GenBank/DDBJ databases">
        <authorList>
            <person name="Steffen K."/>
            <person name="Cardenas P."/>
        </authorList>
    </citation>
    <scope>NUCLEOTIDE SEQUENCE</scope>
</reference>
<keyword evidence="2" id="KW-0677">Repeat</keyword>
<evidence type="ECO:0000313" key="5">
    <source>
        <dbReference type="Proteomes" id="UP001174909"/>
    </source>
</evidence>
<evidence type="ECO:0000256" key="2">
    <source>
        <dbReference type="ARBA" id="ARBA00022737"/>
    </source>
</evidence>
<dbReference type="InterPro" id="IPR045151">
    <property type="entry name" value="DCAF8"/>
</dbReference>
<dbReference type="InterPro" id="IPR015943">
    <property type="entry name" value="WD40/YVTN_repeat-like_dom_sf"/>
</dbReference>
<feature type="repeat" description="WD" evidence="3">
    <location>
        <begin position="44"/>
        <end position="76"/>
    </location>
</feature>
<name>A0AA35U0X0_GEOBA</name>
<comment type="caution">
    <text evidence="4">The sequence shown here is derived from an EMBL/GenBank/DDBJ whole genome shotgun (WGS) entry which is preliminary data.</text>
</comment>
<proteinExistence type="predicted"/>
<dbReference type="InterPro" id="IPR036322">
    <property type="entry name" value="WD40_repeat_dom_sf"/>
</dbReference>
<dbReference type="Proteomes" id="UP001174909">
    <property type="component" value="Unassembled WGS sequence"/>
</dbReference>
<dbReference type="SUPFAM" id="SSF50978">
    <property type="entry name" value="WD40 repeat-like"/>
    <property type="match status" value="1"/>
</dbReference>
<dbReference type="PANTHER" id="PTHR15574">
    <property type="entry name" value="WD REPEAT DOMAIN-CONTAINING FAMILY"/>
    <property type="match status" value="1"/>
</dbReference>
<dbReference type="Pfam" id="PF00400">
    <property type="entry name" value="WD40"/>
    <property type="match status" value="2"/>
</dbReference>
<dbReference type="AlphaFoldDB" id="A0AA35U0X0"/>
<dbReference type="InterPro" id="IPR001680">
    <property type="entry name" value="WD40_rpt"/>
</dbReference>
<organism evidence="4 5">
    <name type="scientific">Geodia barretti</name>
    <name type="common">Barrett's horny sponge</name>
    <dbReference type="NCBI Taxonomy" id="519541"/>
    <lineage>
        <taxon>Eukaryota</taxon>
        <taxon>Metazoa</taxon>
        <taxon>Porifera</taxon>
        <taxon>Demospongiae</taxon>
        <taxon>Heteroscleromorpha</taxon>
        <taxon>Tetractinellida</taxon>
        <taxon>Astrophorina</taxon>
        <taxon>Geodiidae</taxon>
        <taxon>Geodia</taxon>
    </lineage>
</organism>
<evidence type="ECO:0000256" key="3">
    <source>
        <dbReference type="PROSITE-ProRule" id="PRU00221"/>
    </source>
</evidence>
<dbReference type="GO" id="GO:0005737">
    <property type="term" value="C:cytoplasm"/>
    <property type="evidence" value="ECO:0007669"/>
    <property type="project" value="TreeGrafter"/>
</dbReference>
<dbReference type="EMBL" id="CASHTH010004490">
    <property type="protein sequence ID" value="CAI8058110.1"/>
    <property type="molecule type" value="Genomic_DNA"/>
</dbReference>
<keyword evidence="1 3" id="KW-0853">WD repeat</keyword>
<dbReference type="GO" id="GO:0045717">
    <property type="term" value="P:negative regulation of fatty acid biosynthetic process"/>
    <property type="evidence" value="ECO:0007669"/>
    <property type="project" value="TreeGrafter"/>
</dbReference>
<dbReference type="PROSITE" id="PS50294">
    <property type="entry name" value="WD_REPEATS_REGION"/>
    <property type="match status" value="1"/>
</dbReference>
<feature type="repeat" description="WD" evidence="3">
    <location>
        <begin position="87"/>
        <end position="130"/>
    </location>
</feature>
<dbReference type="PANTHER" id="PTHR15574:SF40">
    <property type="entry name" value="WD AND TETRATRICOPEPTIDE REPEATS PROTEIN 1"/>
    <property type="match status" value="1"/>
</dbReference>
<dbReference type="Gene3D" id="2.130.10.10">
    <property type="entry name" value="YVTN repeat-like/Quinoprotein amine dehydrogenase"/>
    <property type="match status" value="1"/>
</dbReference>
<dbReference type="SMART" id="SM00320">
    <property type="entry name" value="WD40"/>
    <property type="match status" value="2"/>
</dbReference>
<evidence type="ECO:0000313" key="4">
    <source>
        <dbReference type="EMBL" id="CAI8058110.1"/>
    </source>
</evidence>
<protein>
    <submittedName>
        <fullName evidence="4">WD and tetratricopeptide repeats protein 1</fullName>
    </submittedName>
</protein>